<accession>A0A9D0ZG86</accession>
<evidence type="ECO:0000313" key="1">
    <source>
        <dbReference type="EMBL" id="HIQ78901.1"/>
    </source>
</evidence>
<evidence type="ECO:0000313" key="2">
    <source>
        <dbReference type="Proteomes" id="UP000824262"/>
    </source>
</evidence>
<dbReference type="PANTHER" id="PTHR36452:SF1">
    <property type="entry name" value="DUF2461 DOMAIN-CONTAINING PROTEIN"/>
    <property type="match status" value="1"/>
</dbReference>
<protein>
    <submittedName>
        <fullName evidence="1">DUF2461 domain-containing protein</fullName>
    </submittedName>
</protein>
<dbReference type="Proteomes" id="UP000824262">
    <property type="component" value="Unassembled WGS sequence"/>
</dbReference>
<sequence>MPFSIETLDFLSLNRAMNSREWFHAHRAEYESLVVAPMAELVDALAPVMAEIDPALICDPRVGKSISRIWRDTRRGPELPIYRDVMWLNFLREKYAALPGFWFEFSPRALRWGCGWYQTPPEVMDAARTLVKEGSRAYQAAKRAAKKRPDFVLEDTRYKRSRHPDAPEDDRLWLDQRSLCLIRDEGDIDALFDGALAERLSDDFRAMAPVYGFFMAAYDRAPKERMRL</sequence>
<reference evidence="1" key="1">
    <citation type="submission" date="2020-10" db="EMBL/GenBank/DDBJ databases">
        <authorList>
            <person name="Gilroy R."/>
        </authorList>
    </citation>
    <scope>NUCLEOTIDE SEQUENCE</scope>
    <source>
        <strain evidence="1">ChiBcolR7-354</strain>
    </source>
</reference>
<name>A0A9D0ZG86_9FIRM</name>
<proteinExistence type="predicted"/>
<comment type="caution">
    <text evidence="1">The sequence shown here is derived from an EMBL/GenBank/DDBJ whole genome shotgun (WGS) entry which is preliminary data.</text>
</comment>
<dbReference type="AlphaFoldDB" id="A0A9D0ZG86"/>
<gene>
    <name evidence="1" type="ORF">IAB77_06540</name>
</gene>
<dbReference type="Pfam" id="PF09365">
    <property type="entry name" value="DUF2461"/>
    <property type="match status" value="1"/>
</dbReference>
<dbReference type="InterPro" id="IPR012808">
    <property type="entry name" value="CHP02453"/>
</dbReference>
<dbReference type="InterPro" id="IPR015996">
    <property type="entry name" value="UCP028451"/>
</dbReference>
<organism evidence="1 2">
    <name type="scientific">Candidatus Scatomorpha intestinavium</name>
    <dbReference type="NCBI Taxonomy" id="2840922"/>
    <lineage>
        <taxon>Bacteria</taxon>
        <taxon>Bacillati</taxon>
        <taxon>Bacillota</taxon>
        <taxon>Clostridia</taxon>
        <taxon>Eubacteriales</taxon>
        <taxon>Candidatus Scatomorpha</taxon>
    </lineage>
</organism>
<dbReference type="EMBL" id="DVGA01000064">
    <property type="protein sequence ID" value="HIQ78901.1"/>
    <property type="molecule type" value="Genomic_DNA"/>
</dbReference>
<dbReference type="PIRSF" id="PIRSF028451">
    <property type="entry name" value="UCP028451"/>
    <property type="match status" value="1"/>
</dbReference>
<dbReference type="PANTHER" id="PTHR36452">
    <property type="entry name" value="CHROMOSOME 12, WHOLE GENOME SHOTGUN SEQUENCE"/>
    <property type="match status" value="1"/>
</dbReference>
<reference evidence="1" key="2">
    <citation type="journal article" date="2021" name="PeerJ">
        <title>Extensive microbial diversity within the chicken gut microbiome revealed by metagenomics and culture.</title>
        <authorList>
            <person name="Gilroy R."/>
            <person name="Ravi A."/>
            <person name="Getino M."/>
            <person name="Pursley I."/>
            <person name="Horton D.L."/>
            <person name="Alikhan N.F."/>
            <person name="Baker D."/>
            <person name="Gharbi K."/>
            <person name="Hall N."/>
            <person name="Watson M."/>
            <person name="Adriaenssens E.M."/>
            <person name="Foster-Nyarko E."/>
            <person name="Jarju S."/>
            <person name="Secka A."/>
            <person name="Antonio M."/>
            <person name="Oren A."/>
            <person name="Chaudhuri R.R."/>
            <person name="La Ragione R."/>
            <person name="Hildebrand F."/>
            <person name="Pallen M.J."/>
        </authorList>
    </citation>
    <scope>NUCLEOTIDE SEQUENCE</scope>
    <source>
        <strain evidence="1">ChiBcolR7-354</strain>
    </source>
</reference>